<evidence type="ECO:0000256" key="1">
    <source>
        <dbReference type="SAM" id="MobiDB-lite"/>
    </source>
</evidence>
<gene>
    <name evidence="4" type="ORF">C0Z16_10995</name>
    <name evidence="3" type="ORF">LMG27174_01643</name>
</gene>
<proteinExistence type="predicted"/>
<name>A0A2N7WQ73_9BURK</name>
<reference evidence="3 6" key="2">
    <citation type="submission" date="2020-04" db="EMBL/GenBank/DDBJ databases">
        <authorList>
            <person name="De Canck E."/>
        </authorList>
    </citation>
    <scope>NUCLEOTIDE SEQUENCE [LARGE SCALE GENOMIC DNA]</scope>
    <source>
        <strain evidence="3 6">LMG 27174</strain>
    </source>
</reference>
<feature type="region of interest" description="Disordered" evidence="1">
    <location>
        <begin position="38"/>
        <end position="71"/>
    </location>
</feature>
<feature type="chain" id="PRO_5044384504" evidence="2">
    <location>
        <begin position="22"/>
        <end position="165"/>
    </location>
</feature>
<organism evidence="3 6">
    <name type="scientific">Paraburkholderia rhynchosiae</name>
    <dbReference type="NCBI Taxonomy" id="487049"/>
    <lineage>
        <taxon>Bacteria</taxon>
        <taxon>Pseudomonadati</taxon>
        <taxon>Pseudomonadota</taxon>
        <taxon>Betaproteobacteria</taxon>
        <taxon>Burkholderiales</taxon>
        <taxon>Burkholderiaceae</taxon>
        <taxon>Paraburkholderia</taxon>
    </lineage>
</organism>
<dbReference type="RefSeq" id="WP_102632172.1">
    <property type="nucleotide sequence ID" value="NZ_CADIJZ010000005.1"/>
</dbReference>
<evidence type="ECO:0000313" key="3">
    <source>
        <dbReference type="EMBL" id="CAB3661140.1"/>
    </source>
</evidence>
<accession>A0A2N7WQ73</accession>
<dbReference type="OrthoDB" id="9113851at2"/>
<keyword evidence="2" id="KW-0732">Signal</keyword>
<dbReference type="AlphaFoldDB" id="A0A2N7WQ73"/>
<evidence type="ECO:0000256" key="2">
    <source>
        <dbReference type="SAM" id="SignalP"/>
    </source>
</evidence>
<dbReference type="EMBL" id="CADIJZ010000005">
    <property type="protein sequence ID" value="CAB3661140.1"/>
    <property type="molecule type" value="Genomic_DNA"/>
</dbReference>
<feature type="signal peptide" evidence="2">
    <location>
        <begin position="1"/>
        <end position="21"/>
    </location>
</feature>
<keyword evidence="5" id="KW-1185">Reference proteome</keyword>
<reference evidence="4 5" key="1">
    <citation type="submission" date="2018-01" db="EMBL/GenBank/DDBJ databases">
        <title>Whole genome analyses suggest that Burkholderia sensu lato contains two further novel genera in the rhizoxinica-symbiotica group Mycetohabitans gen. nov., and Trinickia gen. nov.: implications for the evolution of diazotrophy and nodulation in the Burkholderiaceae.</title>
        <authorList>
            <person name="Estrada-de los Santos P."/>
            <person name="Palmer M."/>
            <person name="Chavez-Ramirez B."/>
            <person name="Beukes C."/>
            <person name="Steenkamp E.T."/>
            <person name="Hirsch A.M."/>
            <person name="Manyaka P."/>
            <person name="Maluk M."/>
            <person name="Lafos M."/>
            <person name="Crook M."/>
            <person name="Gross E."/>
            <person name="Simon M.F."/>
            <person name="Bueno dos Reis Junior F."/>
            <person name="Poole P.S."/>
            <person name="Venter S.N."/>
            <person name="James E.K."/>
        </authorList>
    </citation>
    <scope>NUCLEOTIDE SEQUENCE [LARGE SCALE GENOMIC DNA]</scope>
    <source>
        <strain evidence="4 5">WSM 3937</strain>
    </source>
</reference>
<evidence type="ECO:0000313" key="6">
    <source>
        <dbReference type="Proteomes" id="UP000494205"/>
    </source>
</evidence>
<evidence type="ECO:0000313" key="4">
    <source>
        <dbReference type="EMBL" id="PMS31475.1"/>
    </source>
</evidence>
<dbReference type="Proteomes" id="UP000235659">
    <property type="component" value="Unassembled WGS sequence"/>
</dbReference>
<sequence length="165" mass="18033">MRIARISIIALAVLSPVVANAQINQILGVLHSAQSAVTQATQAPPQQSGQDSMQDDQRLVTQQRDQQQGQQQLNAARTIVGMCPDLTNSKFNTAERIIRCRNKGMTEAQQMTVVGGLPLLAQAYAASMVQDIYEDDITNPGRGKAISDYYDACYKRGAPCARPKW</sequence>
<feature type="compositionally biased region" description="Low complexity" evidence="1">
    <location>
        <begin position="59"/>
        <end position="71"/>
    </location>
</feature>
<evidence type="ECO:0000313" key="5">
    <source>
        <dbReference type="Proteomes" id="UP000235659"/>
    </source>
</evidence>
<feature type="compositionally biased region" description="Low complexity" evidence="1">
    <location>
        <begin position="38"/>
        <end position="52"/>
    </location>
</feature>
<protein>
    <submittedName>
        <fullName evidence="3">Uncharacterized protein</fullName>
    </submittedName>
</protein>
<dbReference type="Proteomes" id="UP000494205">
    <property type="component" value="Unassembled WGS sequence"/>
</dbReference>
<dbReference type="EMBL" id="PNXY01000006">
    <property type="protein sequence ID" value="PMS31475.1"/>
    <property type="molecule type" value="Genomic_DNA"/>
</dbReference>